<sequence length="57" mass="6192">MSLDSSAVFEGNVGATNMAALKVAQSETEKDSVPYCMFNRVYDDSLYKEESPAAADH</sequence>
<evidence type="ECO:0000313" key="2">
    <source>
        <dbReference type="Proteomes" id="UP000186922"/>
    </source>
</evidence>
<dbReference type="Proteomes" id="UP000186922">
    <property type="component" value="Unassembled WGS sequence"/>
</dbReference>
<proteinExistence type="predicted"/>
<keyword evidence="2" id="KW-1185">Reference proteome</keyword>
<comment type="caution">
    <text evidence="1">The sequence shown here is derived from an EMBL/GenBank/DDBJ whole genome shotgun (WGS) entry which is preliminary data.</text>
</comment>
<gene>
    <name evidence="1" type="primary">RvY_18660-1</name>
    <name evidence="1" type="synonym">RvY_18660.1</name>
    <name evidence="1" type="ORF">RvY_18660</name>
</gene>
<accession>A0A1D1W6P3</accession>
<evidence type="ECO:0000313" key="1">
    <source>
        <dbReference type="EMBL" id="GAV09061.1"/>
    </source>
</evidence>
<name>A0A1D1W6P3_RAMVA</name>
<dbReference type="AlphaFoldDB" id="A0A1D1W6P3"/>
<dbReference type="EMBL" id="BDGG01000020">
    <property type="protein sequence ID" value="GAV09061.1"/>
    <property type="molecule type" value="Genomic_DNA"/>
</dbReference>
<reference evidence="1 2" key="1">
    <citation type="journal article" date="2016" name="Nat. Commun.">
        <title>Extremotolerant tardigrade genome and improved radiotolerance of human cultured cells by tardigrade-unique protein.</title>
        <authorList>
            <person name="Hashimoto T."/>
            <person name="Horikawa D.D."/>
            <person name="Saito Y."/>
            <person name="Kuwahara H."/>
            <person name="Kozuka-Hata H."/>
            <person name="Shin-I T."/>
            <person name="Minakuchi Y."/>
            <person name="Ohishi K."/>
            <person name="Motoyama A."/>
            <person name="Aizu T."/>
            <person name="Enomoto A."/>
            <person name="Kondo K."/>
            <person name="Tanaka S."/>
            <person name="Hara Y."/>
            <person name="Koshikawa S."/>
            <person name="Sagara H."/>
            <person name="Miura T."/>
            <person name="Yokobori S."/>
            <person name="Miyagawa K."/>
            <person name="Suzuki Y."/>
            <person name="Kubo T."/>
            <person name="Oyama M."/>
            <person name="Kohara Y."/>
            <person name="Fujiyama A."/>
            <person name="Arakawa K."/>
            <person name="Katayama T."/>
            <person name="Toyoda A."/>
            <person name="Kunieda T."/>
        </authorList>
    </citation>
    <scope>NUCLEOTIDE SEQUENCE [LARGE SCALE GENOMIC DNA]</scope>
    <source>
        <strain evidence="1 2">YOKOZUNA-1</strain>
    </source>
</reference>
<protein>
    <submittedName>
        <fullName evidence="1">Uncharacterized protein</fullName>
    </submittedName>
</protein>
<organism evidence="1 2">
    <name type="scientific">Ramazzottius varieornatus</name>
    <name type="common">Water bear</name>
    <name type="synonym">Tardigrade</name>
    <dbReference type="NCBI Taxonomy" id="947166"/>
    <lineage>
        <taxon>Eukaryota</taxon>
        <taxon>Metazoa</taxon>
        <taxon>Ecdysozoa</taxon>
        <taxon>Tardigrada</taxon>
        <taxon>Eutardigrada</taxon>
        <taxon>Parachela</taxon>
        <taxon>Hypsibioidea</taxon>
        <taxon>Ramazzottiidae</taxon>
        <taxon>Ramazzottius</taxon>
    </lineage>
</organism>